<evidence type="ECO:0000313" key="1">
    <source>
        <dbReference type="EMBL" id="XBY85893.1"/>
    </source>
</evidence>
<organism evidence="1">
    <name type="scientific">Iridovirus sp</name>
    <dbReference type="NCBI Taxonomy" id="135728"/>
    <lineage>
        <taxon>Viruses</taxon>
        <taxon>Varidnaviria</taxon>
        <taxon>Bamfordvirae</taxon>
        <taxon>Nucleocytoviricota</taxon>
        <taxon>Megaviricetes</taxon>
        <taxon>Pimascovirales</taxon>
        <taxon>Pimascovirales incertae sedis</taxon>
        <taxon>Iridoviridae</taxon>
        <taxon>Betairidovirinae</taxon>
        <taxon>Iridovirus</taxon>
    </lineage>
</organism>
<protein>
    <submittedName>
        <fullName evidence="1">Uncharacterized protein</fullName>
    </submittedName>
</protein>
<proteinExistence type="predicted"/>
<dbReference type="EMBL" id="PP847201">
    <property type="protein sequence ID" value="XBY85893.1"/>
    <property type="molecule type" value="Genomic_DNA"/>
</dbReference>
<reference evidence="1" key="1">
    <citation type="submission" date="2024-05" db="EMBL/GenBank/DDBJ databases">
        <title>Complete genomes of an iridovirus, and two densoviruses identified in lab reared social spiders in California, USA.</title>
        <authorList>
            <person name="Millerwise S."/>
            <person name="Lund M.C."/>
            <person name="Schmidlin K."/>
            <person name="Kraberger S."/>
            <person name="Harrison J."/>
            <person name="Cease A."/>
            <person name="Pinter-Wollman N."/>
            <person name="Varsani A."/>
        </authorList>
    </citation>
    <scope>NUCLEOTIDE SEQUENCE</scope>
    <source>
        <strain evidence="1">SocP20</strain>
    </source>
</reference>
<name>A0AAU7YEQ2_9VIRU</name>
<accession>A0AAU7YEQ2</accession>
<sequence length="139" mass="16664">MPSRKYKIYNDVMVCDTKWINLSSNHMTMCECLSCRLKLYISFTKNPLTKFIIFHPSRNRFIYQSAFIFVGLDENNSIGCILMSYKLKEGLETFKNKYPELCYENKKYENIEKYLEKCLTVKPQKKKEKFIIDYNVVFV</sequence>